<organism evidence="3 4">
    <name type="scientific">Oleomonas cavernae</name>
    <dbReference type="NCBI Taxonomy" id="2320859"/>
    <lineage>
        <taxon>Bacteria</taxon>
        <taxon>Pseudomonadati</taxon>
        <taxon>Pseudomonadota</taxon>
        <taxon>Alphaproteobacteria</taxon>
        <taxon>Acetobacterales</taxon>
        <taxon>Acetobacteraceae</taxon>
        <taxon>Oleomonas</taxon>
    </lineage>
</organism>
<dbReference type="GO" id="GO:0005509">
    <property type="term" value="F:calcium ion binding"/>
    <property type="evidence" value="ECO:0007669"/>
    <property type="project" value="InterPro"/>
</dbReference>
<dbReference type="PROSITE" id="PS00330">
    <property type="entry name" value="HEMOLYSIN_CALCIUM"/>
    <property type="match status" value="1"/>
</dbReference>
<comment type="subcellular location">
    <subcellularLocation>
        <location evidence="1">Secreted</location>
    </subcellularLocation>
</comment>
<dbReference type="GO" id="GO:0005576">
    <property type="term" value="C:extracellular region"/>
    <property type="evidence" value="ECO:0007669"/>
    <property type="project" value="UniProtKB-SubCell"/>
</dbReference>
<evidence type="ECO:0000313" key="3">
    <source>
        <dbReference type="EMBL" id="RJF87243.1"/>
    </source>
</evidence>
<proteinExistence type="predicted"/>
<gene>
    <name evidence="3" type="ORF">D3874_09540</name>
</gene>
<dbReference type="InterPro" id="IPR001343">
    <property type="entry name" value="Hemolysn_Ca-bd"/>
</dbReference>
<comment type="caution">
    <text evidence="3">The sequence shown here is derived from an EMBL/GenBank/DDBJ whole genome shotgun (WGS) entry which is preliminary data.</text>
</comment>
<evidence type="ECO:0000256" key="1">
    <source>
        <dbReference type="ARBA" id="ARBA00004613"/>
    </source>
</evidence>
<dbReference type="Pfam" id="PF00353">
    <property type="entry name" value="HemolysinCabind"/>
    <property type="match status" value="2"/>
</dbReference>
<dbReference type="EMBL" id="QYUK01000011">
    <property type="protein sequence ID" value="RJF87243.1"/>
    <property type="molecule type" value="Genomic_DNA"/>
</dbReference>
<evidence type="ECO:0000313" key="4">
    <source>
        <dbReference type="Proteomes" id="UP000284605"/>
    </source>
</evidence>
<dbReference type="InterPro" id="IPR018511">
    <property type="entry name" value="Hemolysin-typ_Ca-bd_CS"/>
</dbReference>
<dbReference type="InterPro" id="IPR011049">
    <property type="entry name" value="Serralysin-like_metalloprot_C"/>
</dbReference>
<accession>A0A418WB10</accession>
<dbReference type="Gene3D" id="2.150.10.10">
    <property type="entry name" value="Serralysin-like metalloprotease, C-terminal"/>
    <property type="match status" value="2"/>
</dbReference>
<name>A0A418WB10_9PROT</name>
<reference evidence="3 4" key="1">
    <citation type="submission" date="2018-09" db="EMBL/GenBank/DDBJ databases">
        <authorList>
            <person name="Zhu H."/>
        </authorList>
    </citation>
    <scope>NUCLEOTIDE SEQUENCE [LARGE SCALE GENOMIC DNA]</scope>
    <source>
        <strain evidence="3 4">K1W22B-8</strain>
    </source>
</reference>
<dbReference type="AlphaFoldDB" id="A0A418WB10"/>
<sequence length="365" mass="37962">MNAWALSLIFGEAEPGTATKLRIRIDADDYVDLIGTGFTYDIDGTPTGGTVKSMTSVVDGLVQFVLNQFSVPVVDIIATIEAFDANAFLGLFFGGNDRITGDDLDDVLYGFGGSDSMTGGLGNDALFGGDGNDKFYLQDGGIHDTASGGLGNDTYYIDGVDSITEADGEGTDTANIKGDFLLDEGNSIENMNAVGNVDGDITGNQARNNIKGDASDNVLSGAGDRDTIAGGSGIDTINGGDEYDRLFGDGGNDSIFGDDGTDRIEGGTGNDLLYGGGDDNDRDTFIFTVSDVSFGRDTIVDWEDVTDRIQIEGYASFAAAVADGMTISEDAGGNAIIKFTTPISTITLSGIDQSQVTSADFVFIA</sequence>
<dbReference type="InterPro" id="IPR050557">
    <property type="entry name" value="RTX_toxin/Mannuronan_C5-epim"/>
</dbReference>
<evidence type="ECO:0000256" key="2">
    <source>
        <dbReference type="ARBA" id="ARBA00022525"/>
    </source>
</evidence>
<dbReference type="Proteomes" id="UP000284605">
    <property type="component" value="Unassembled WGS sequence"/>
</dbReference>
<keyword evidence="2" id="KW-0964">Secreted</keyword>
<keyword evidence="4" id="KW-1185">Reference proteome</keyword>
<dbReference type="PANTHER" id="PTHR38340:SF1">
    <property type="entry name" value="S-LAYER PROTEIN"/>
    <property type="match status" value="1"/>
</dbReference>
<dbReference type="PANTHER" id="PTHR38340">
    <property type="entry name" value="S-LAYER PROTEIN"/>
    <property type="match status" value="1"/>
</dbReference>
<protein>
    <submittedName>
        <fullName evidence="3">Calcium-binding protein</fullName>
    </submittedName>
</protein>
<dbReference type="PRINTS" id="PR00313">
    <property type="entry name" value="CABNDNGRPT"/>
</dbReference>
<dbReference type="SUPFAM" id="SSF51120">
    <property type="entry name" value="beta-Roll"/>
    <property type="match status" value="2"/>
</dbReference>